<dbReference type="PANTHER" id="PTHR43227">
    <property type="entry name" value="BLL4140 PROTEIN"/>
    <property type="match status" value="1"/>
</dbReference>
<keyword evidence="6 7" id="KW-0472">Membrane</keyword>
<evidence type="ECO:0000256" key="2">
    <source>
        <dbReference type="ARBA" id="ARBA00022448"/>
    </source>
</evidence>
<evidence type="ECO:0000313" key="9">
    <source>
        <dbReference type="EMBL" id="MDI4649770.1"/>
    </source>
</evidence>
<dbReference type="PANTHER" id="PTHR43227:SF11">
    <property type="entry name" value="BLL4140 PROTEIN"/>
    <property type="match status" value="1"/>
</dbReference>
<accession>A0ABT6TSF8</accession>
<dbReference type="Proteomes" id="UP001161691">
    <property type="component" value="Unassembled WGS sequence"/>
</dbReference>
<dbReference type="EMBL" id="JAGRPV010000001">
    <property type="protein sequence ID" value="MDI4649770.1"/>
    <property type="molecule type" value="Genomic_DNA"/>
</dbReference>
<feature type="transmembrane region" description="Helical" evidence="7">
    <location>
        <begin position="71"/>
        <end position="92"/>
    </location>
</feature>
<keyword evidence="3" id="KW-1003">Cell membrane</keyword>
<dbReference type="InterPro" id="IPR000515">
    <property type="entry name" value="MetI-like"/>
</dbReference>
<keyword evidence="4 7" id="KW-0812">Transmembrane</keyword>
<evidence type="ECO:0000256" key="7">
    <source>
        <dbReference type="RuleBase" id="RU363032"/>
    </source>
</evidence>
<dbReference type="InterPro" id="IPR035906">
    <property type="entry name" value="MetI-like_sf"/>
</dbReference>
<dbReference type="SUPFAM" id="SSF161098">
    <property type="entry name" value="MetI-like"/>
    <property type="match status" value="1"/>
</dbReference>
<keyword evidence="2 7" id="KW-0813">Transport</keyword>
<gene>
    <name evidence="9" type="ORF">KB449_32890</name>
</gene>
<dbReference type="Gene3D" id="1.10.3720.10">
    <property type="entry name" value="MetI-like"/>
    <property type="match status" value="1"/>
</dbReference>
<evidence type="ECO:0000256" key="4">
    <source>
        <dbReference type="ARBA" id="ARBA00022692"/>
    </source>
</evidence>
<dbReference type="CDD" id="cd06261">
    <property type="entry name" value="TM_PBP2"/>
    <property type="match status" value="1"/>
</dbReference>
<feature type="transmembrane region" description="Helical" evidence="7">
    <location>
        <begin position="12"/>
        <end position="33"/>
    </location>
</feature>
<evidence type="ECO:0000256" key="5">
    <source>
        <dbReference type="ARBA" id="ARBA00022989"/>
    </source>
</evidence>
<dbReference type="Pfam" id="PF00528">
    <property type="entry name" value="BPD_transp_1"/>
    <property type="match status" value="1"/>
</dbReference>
<evidence type="ECO:0000256" key="3">
    <source>
        <dbReference type="ARBA" id="ARBA00022475"/>
    </source>
</evidence>
<feature type="transmembrane region" description="Helical" evidence="7">
    <location>
        <begin position="104"/>
        <end position="125"/>
    </location>
</feature>
<evidence type="ECO:0000259" key="8">
    <source>
        <dbReference type="PROSITE" id="PS50928"/>
    </source>
</evidence>
<organism evidence="9 10">
    <name type="scientific">Cohnella hashimotonis</name>
    <dbReference type="NCBI Taxonomy" id="2826895"/>
    <lineage>
        <taxon>Bacteria</taxon>
        <taxon>Bacillati</taxon>
        <taxon>Bacillota</taxon>
        <taxon>Bacilli</taxon>
        <taxon>Bacillales</taxon>
        <taxon>Paenibacillaceae</taxon>
        <taxon>Cohnella</taxon>
    </lineage>
</organism>
<proteinExistence type="inferred from homology"/>
<comment type="subcellular location">
    <subcellularLocation>
        <location evidence="1 7">Cell membrane</location>
        <topology evidence="1 7">Multi-pass membrane protein</topology>
    </subcellularLocation>
</comment>
<feature type="domain" description="ABC transmembrane type-1" evidence="8">
    <location>
        <begin position="67"/>
        <end position="286"/>
    </location>
</feature>
<evidence type="ECO:0000256" key="6">
    <source>
        <dbReference type="ARBA" id="ARBA00023136"/>
    </source>
</evidence>
<dbReference type="PROSITE" id="PS50928">
    <property type="entry name" value="ABC_TM1"/>
    <property type="match status" value="1"/>
</dbReference>
<feature type="transmembrane region" description="Helical" evidence="7">
    <location>
        <begin position="267"/>
        <end position="289"/>
    </location>
</feature>
<comment type="similarity">
    <text evidence="7">Belongs to the binding-protein-dependent transport system permease family.</text>
</comment>
<keyword evidence="5 7" id="KW-1133">Transmembrane helix</keyword>
<sequence length="297" mass="33282">MHRTRIKLEAVAFTLPSLLLTLVLGIYPIFWAIRYMFYEYAGYGTPKFVGLYNFERLYRDERFWNAVTNTLVYAGGKLLVTLPLSLLLAVLLNRRMRGAGLFKTIFFMPTVLSASVMSIVFYVIFNSYNGMLNQLLQQIGLSRGVEWLGANYAMLTMILIAIWGAVGNYMLLFLAGLQGIPRDIYESASIDGARPAQQFFYITIPMLGPVLQMVMLLAITVSLKGYESIMVLTQGGPFGKTDVMFLYVYKMFFSVASTTAEVQQYGYGSAVGFAAALLIGAVTLIYFYASKKLNSLY</sequence>
<comment type="caution">
    <text evidence="9">The sequence shown here is derived from an EMBL/GenBank/DDBJ whole genome shotgun (WGS) entry which is preliminary data.</text>
</comment>
<evidence type="ECO:0000256" key="1">
    <source>
        <dbReference type="ARBA" id="ARBA00004651"/>
    </source>
</evidence>
<dbReference type="RefSeq" id="WP_282912378.1">
    <property type="nucleotide sequence ID" value="NZ_JAGRPV010000001.1"/>
</dbReference>
<evidence type="ECO:0000313" key="10">
    <source>
        <dbReference type="Proteomes" id="UP001161691"/>
    </source>
</evidence>
<keyword evidence="10" id="KW-1185">Reference proteome</keyword>
<protein>
    <submittedName>
        <fullName evidence="9">Sugar ABC transporter permease</fullName>
    </submittedName>
</protein>
<dbReference type="InterPro" id="IPR050809">
    <property type="entry name" value="UgpAE/MalFG_permease"/>
</dbReference>
<feature type="transmembrane region" description="Helical" evidence="7">
    <location>
        <begin position="198"/>
        <end position="223"/>
    </location>
</feature>
<name>A0ABT6TSF8_9BACL</name>
<reference evidence="9" key="1">
    <citation type="submission" date="2023-04" db="EMBL/GenBank/DDBJ databases">
        <title>Comparative genomic analysis of Cohnella hashimotonis sp. nov., isolated from the International Space Station.</title>
        <authorList>
            <person name="Venkateswaran K."/>
            <person name="Simpson A."/>
        </authorList>
    </citation>
    <scope>NUCLEOTIDE SEQUENCE</scope>
    <source>
        <strain evidence="9">F6_2S_P_1</strain>
    </source>
</reference>
<feature type="transmembrane region" description="Helical" evidence="7">
    <location>
        <begin position="152"/>
        <end position="177"/>
    </location>
</feature>